<keyword evidence="1" id="KW-0812">Transmembrane</keyword>
<organism evidence="3 4">
    <name type="scientific">Stappia taiwanensis</name>
    <dbReference type="NCBI Taxonomy" id="992267"/>
    <lineage>
        <taxon>Bacteria</taxon>
        <taxon>Pseudomonadati</taxon>
        <taxon>Pseudomonadota</taxon>
        <taxon>Alphaproteobacteria</taxon>
        <taxon>Hyphomicrobiales</taxon>
        <taxon>Stappiaceae</taxon>
        <taxon>Stappia</taxon>
    </lineage>
</organism>
<reference evidence="3 4" key="2">
    <citation type="submission" date="2020-08" db="EMBL/GenBank/DDBJ databases">
        <title>Stappia taiwanensis sp. nov., isolated from a coastal thermal spring.</title>
        <authorList>
            <person name="Kampfer P."/>
        </authorList>
    </citation>
    <scope>NUCLEOTIDE SEQUENCE [LARGE SCALE GENOMIC DNA]</scope>
    <source>
        <strain evidence="3 4">DSM 23284</strain>
    </source>
</reference>
<dbReference type="EMBL" id="JACEON010000016">
    <property type="protein sequence ID" value="MBA4613118.1"/>
    <property type="molecule type" value="Genomic_DNA"/>
</dbReference>
<name>A0A838XX29_9HYPH</name>
<dbReference type="Pfam" id="PF09851">
    <property type="entry name" value="SHOCT"/>
    <property type="match status" value="1"/>
</dbReference>
<keyword evidence="1" id="KW-0472">Membrane</keyword>
<keyword evidence="1" id="KW-1133">Transmembrane helix</keyword>
<reference evidence="3 4" key="1">
    <citation type="submission" date="2020-07" db="EMBL/GenBank/DDBJ databases">
        <authorList>
            <person name="Li M."/>
        </authorList>
    </citation>
    <scope>NUCLEOTIDE SEQUENCE [LARGE SCALE GENOMIC DNA]</scope>
    <source>
        <strain evidence="3 4">DSM 23284</strain>
    </source>
</reference>
<feature type="transmembrane region" description="Helical" evidence="1">
    <location>
        <begin position="15"/>
        <end position="35"/>
    </location>
</feature>
<gene>
    <name evidence="3" type="ORF">H1W37_15765</name>
</gene>
<evidence type="ECO:0000313" key="3">
    <source>
        <dbReference type="EMBL" id="MBA4613118.1"/>
    </source>
</evidence>
<accession>A0A838XX29</accession>
<evidence type="ECO:0000256" key="1">
    <source>
        <dbReference type="SAM" id="Phobius"/>
    </source>
</evidence>
<dbReference type="AlphaFoldDB" id="A0A838XX29"/>
<keyword evidence="4" id="KW-1185">Reference proteome</keyword>
<dbReference type="InterPro" id="IPR018649">
    <property type="entry name" value="SHOCT"/>
</dbReference>
<evidence type="ECO:0000259" key="2">
    <source>
        <dbReference type="Pfam" id="PF09851"/>
    </source>
</evidence>
<sequence>MWGDGPGIGGWRMGLMMLFWILLIGVAILGGIWLARRGIGERTRSDAQEILRERLARGEIDVAEYEERRKTLEK</sequence>
<protein>
    <submittedName>
        <fullName evidence="3">SHOCT domain-containing protein</fullName>
    </submittedName>
</protein>
<dbReference type="Proteomes" id="UP000559404">
    <property type="component" value="Unassembled WGS sequence"/>
</dbReference>
<comment type="caution">
    <text evidence="3">The sequence shown here is derived from an EMBL/GenBank/DDBJ whole genome shotgun (WGS) entry which is preliminary data.</text>
</comment>
<proteinExistence type="predicted"/>
<evidence type="ECO:0000313" key="4">
    <source>
        <dbReference type="Proteomes" id="UP000559404"/>
    </source>
</evidence>
<feature type="domain" description="SHOCT" evidence="2">
    <location>
        <begin position="46"/>
        <end position="72"/>
    </location>
</feature>